<organism evidence="1 2">
    <name type="scientific">Manihot esculenta</name>
    <name type="common">Cassava</name>
    <name type="synonym">Jatropha manihot</name>
    <dbReference type="NCBI Taxonomy" id="3983"/>
    <lineage>
        <taxon>Eukaryota</taxon>
        <taxon>Viridiplantae</taxon>
        <taxon>Streptophyta</taxon>
        <taxon>Embryophyta</taxon>
        <taxon>Tracheophyta</taxon>
        <taxon>Spermatophyta</taxon>
        <taxon>Magnoliopsida</taxon>
        <taxon>eudicotyledons</taxon>
        <taxon>Gunneridae</taxon>
        <taxon>Pentapetalae</taxon>
        <taxon>rosids</taxon>
        <taxon>fabids</taxon>
        <taxon>Malpighiales</taxon>
        <taxon>Euphorbiaceae</taxon>
        <taxon>Crotonoideae</taxon>
        <taxon>Manihoteae</taxon>
        <taxon>Manihot</taxon>
    </lineage>
</organism>
<evidence type="ECO:0000313" key="2">
    <source>
        <dbReference type="Proteomes" id="UP000091857"/>
    </source>
</evidence>
<evidence type="ECO:0000313" key="1">
    <source>
        <dbReference type="EMBL" id="KAG8637999.1"/>
    </source>
</evidence>
<dbReference type="Proteomes" id="UP000091857">
    <property type="component" value="Chromosome 15"/>
</dbReference>
<proteinExistence type="predicted"/>
<feature type="non-terminal residue" evidence="1">
    <location>
        <position position="150"/>
    </location>
</feature>
<protein>
    <submittedName>
        <fullName evidence="1">Uncharacterized protein</fullName>
    </submittedName>
</protein>
<gene>
    <name evidence="1" type="ORF">MANES_15G181430v8</name>
</gene>
<comment type="caution">
    <text evidence="1">The sequence shown here is derived from an EMBL/GenBank/DDBJ whole genome shotgun (WGS) entry which is preliminary data.</text>
</comment>
<name>A0ACB7GCF2_MANES</name>
<reference evidence="2" key="1">
    <citation type="journal article" date="2016" name="Nat. Biotechnol.">
        <title>Sequencing wild and cultivated cassava and related species reveals extensive interspecific hybridization and genetic diversity.</title>
        <authorList>
            <person name="Bredeson J.V."/>
            <person name="Lyons J.B."/>
            <person name="Prochnik S.E."/>
            <person name="Wu G.A."/>
            <person name="Ha C.M."/>
            <person name="Edsinger-Gonzales E."/>
            <person name="Grimwood J."/>
            <person name="Schmutz J."/>
            <person name="Rabbi I.Y."/>
            <person name="Egesi C."/>
            <person name="Nauluvula P."/>
            <person name="Lebot V."/>
            <person name="Ndunguru J."/>
            <person name="Mkamilo G."/>
            <person name="Bart R.S."/>
            <person name="Setter T.L."/>
            <person name="Gleadow R.M."/>
            <person name="Kulakow P."/>
            <person name="Ferguson M.E."/>
            <person name="Rounsley S."/>
            <person name="Rokhsar D.S."/>
        </authorList>
    </citation>
    <scope>NUCLEOTIDE SEQUENCE [LARGE SCALE GENOMIC DNA]</scope>
    <source>
        <strain evidence="2">cv. AM560-2</strain>
    </source>
</reference>
<dbReference type="EMBL" id="CM004401">
    <property type="protein sequence ID" value="KAG8637999.1"/>
    <property type="molecule type" value="Genomic_DNA"/>
</dbReference>
<sequence length="150" mass="17330">PYRQSTLTSRKNQKLAAKYFGPFEVLERVDSMAYKLKLPVESKLHPVFHVFTLKPYHVGNVDFETVLPPAARKIEVLVHWSQSSLTDASWEKVQDIQDRYLHFKLEDKLSKGTGSIDTKLLQVYTRHTHSQKKQPRVQPTEDGEAVRIEG</sequence>
<accession>A0ACB7GCF2</accession>
<keyword evidence="2" id="KW-1185">Reference proteome</keyword>